<gene>
    <name evidence="4" type="ORF">JRO89_XS09G0197500</name>
</gene>
<keyword evidence="5" id="KW-1185">Reference proteome</keyword>
<evidence type="ECO:0000256" key="2">
    <source>
        <dbReference type="SAM" id="MobiDB-lite"/>
    </source>
</evidence>
<dbReference type="Gene3D" id="1.10.510.10">
    <property type="entry name" value="Transferase(Phosphotransferase) domain 1"/>
    <property type="match status" value="1"/>
</dbReference>
<evidence type="ECO:0000313" key="5">
    <source>
        <dbReference type="Proteomes" id="UP000827721"/>
    </source>
</evidence>
<dbReference type="SUPFAM" id="SSF56112">
    <property type="entry name" value="Protein kinase-like (PK-like)"/>
    <property type="match status" value="1"/>
</dbReference>
<dbReference type="InterPro" id="IPR011009">
    <property type="entry name" value="Kinase-like_dom_sf"/>
</dbReference>
<keyword evidence="1" id="KW-0067">ATP-binding</keyword>
<dbReference type="Proteomes" id="UP000827721">
    <property type="component" value="Unassembled WGS sequence"/>
</dbReference>
<dbReference type="InterPro" id="IPR017441">
    <property type="entry name" value="Protein_kinase_ATP_BS"/>
</dbReference>
<dbReference type="PANTHER" id="PTHR45631">
    <property type="entry name" value="OS07G0107800 PROTEIN-RELATED"/>
    <property type="match status" value="1"/>
</dbReference>
<dbReference type="InterPro" id="IPR001245">
    <property type="entry name" value="Ser-Thr/Tyr_kinase_cat_dom"/>
</dbReference>
<dbReference type="Pfam" id="PF07714">
    <property type="entry name" value="PK_Tyr_Ser-Thr"/>
    <property type="match status" value="2"/>
</dbReference>
<dbReference type="InterPro" id="IPR000719">
    <property type="entry name" value="Prot_kinase_dom"/>
</dbReference>
<feature type="domain" description="Protein kinase" evidence="3">
    <location>
        <begin position="36"/>
        <end position="303"/>
    </location>
</feature>
<dbReference type="PROSITE" id="PS00107">
    <property type="entry name" value="PROTEIN_KINASE_ATP"/>
    <property type="match status" value="1"/>
</dbReference>
<dbReference type="EMBL" id="JAFEMO010000009">
    <property type="protein sequence ID" value="KAH7565371.1"/>
    <property type="molecule type" value="Genomic_DNA"/>
</dbReference>
<dbReference type="Gene3D" id="3.30.200.20">
    <property type="entry name" value="Phosphorylase Kinase, domain 1"/>
    <property type="match status" value="1"/>
</dbReference>
<feature type="compositionally biased region" description="Polar residues" evidence="2">
    <location>
        <begin position="274"/>
        <end position="286"/>
    </location>
</feature>
<accession>A0ABQ8HLY8</accession>
<feature type="region of interest" description="Disordered" evidence="2">
    <location>
        <begin position="274"/>
        <end position="303"/>
    </location>
</feature>
<dbReference type="PROSITE" id="PS50011">
    <property type="entry name" value="PROTEIN_KINASE_DOM"/>
    <property type="match status" value="1"/>
</dbReference>
<evidence type="ECO:0000313" key="4">
    <source>
        <dbReference type="EMBL" id="KAH7565371.1"/>
    </source>
</evidence>
<sequence length="303" mass="33611">MTISVGKVETESSNNVDSLESKNRRFSYSEVQIMTKSFERVLGKGGFGMVYHGRLDGMEVAVKILSQSSAQGFQQYEAEVKLLMRVHHRNLVSLVGYCDEGDKLALIYEYMANGNLQEHLTDSSTSILSWEGRLRIAVESAQAEGNTHVSTVVAGTPGYLDPQYYVSNRLTEKSDVYSFGVVLLEIITSKSAIARINEREKTHLSQWVNSLLTQGDIRNIVDPRLQGNFDVNSVWKAVEVAMACLSPAGNRRPTMNVVVMELNKCLATEIARSNESGSGLDTNNSIKHMLSMNLGEEPKPRAR</sequence>
<dbReference type="PANTHER" id="PTHR45631:SF202">
    <property type="entry name" value="SENESCENCE-INDUCED RECEPTOR-LIKE SERINE_THREONINE-PROTEIN KINASE"/>
    <property type="match status" value="1"/>
</dbReference>
<reference evidence="4 5" key="1">
    <citation type="submission" date="2021-02" db="EMBL/GenBank/DDBJ databases">
        <title>Plant Genome Project.</title>
        <authorList>
            <person name="Zhang R.-G."/>
        </authorList>
    </citation>
    <scope>NUCLEOTIDE SEQUENCE [LARGE SCALE GENOMIC DNA]</scope>
    <source>
        <tissue evidence="4">Leaves</tissue>
    </source>
</reference>
<feature type="binding site" evidence="1">
    <location>
        <position position="63"/>
    </location>
    <ligand>
        <name>ATP</name>
        <dbReference type="ChEBI" id="CHEBI:30616"/>
    </ligand>
</feature>
<evidence type="ECO:0000259" key="3">
    <source>
        <dbReference type="PROSITE" id="PS50011"/>
    </source>
</evidence>
<evidence type="ECO:0000256" key="1">
    <source>
        <dbReference type="PROSITE-ProRule" id="PRU10141"/>
    </source>
</evidence>
<proteinExistence type="predicted"/>
<comment type="caution">
    <text evidence="4">The sequence shown here is derived from an EMBL/GenBank/DDBJ whole genome shotgun (WGS) entry which is preliminary data.</text>
</comment>
<name>A0ABQ8HLY8_9ROSI</name>
<protein>
    <recommendedName>
        <fullName evidence="3">Protein kinase domain-containing protein</fullName>
    </recommendedName>
</protein>
<keyword evidence="1" id="KW-0547">Nucleotide-binding</keyword>
<organism evidence="4 5">
    <name type="scientific">Xanthoceras sorbifolium</name>
    <dbReference type="NCBI Taxonomy" id="99658"/>
    <lineage>
        <taxon>Eukaryota</taxon>
        <taxon>Viridiplantae</taxon>
        <taxon>Streptophyta</taxon>
        <taxon>Embryophyta</taxon>
        <taxon>Tracheophyta</taxon>
        <taxon>Spermatophyta</taxon>
        <taxon>Magnoliopsida</taxon>
        <taxon>eudicotyledons</taxon>
        <taxon>Gunneridae</taxon>
        <taxon>Pentapetalae</taxon>
        <taxon>rosids</taxon>
        <taxon>malvids</taxon>
        <taxon>Sapindales</taxon>
        <taxon>Sapindaceae</taxon>
        <taxon>Xanthoceroideae</taxon>
        <taxon>Xanthoceras</taxon>
    </lineage>
</organism>